<feature type="chain" id="PRO_5045356960" evidence="1">
    <location>
        <begin position="24"/>
        <end position="158"/>
    </location>
</feature>
<evidence type="ECO:0000313" key="2">
    <source>
        <dbReference type="EMBL" id="GAA4007684.1"/>
    </source>
</evidence>
<evidence type="ECO:0000256" key="1">
    <source>
        <dbReference type="SAM" id="SignalP"/>
    </source>
</evidence>
<name>A0ABP7S755_9PSEU</name>
<organism evidence="2 3">
    <name type="scientific">Allokutzneria multivorans</name>
    <dbReference type="NCBI Taxonomy" id="1142134"/>
    <lineage>
        <taxon>Bacteria</taxon>
        <taxon>Bacillati</taxon>
        <taxon>Actinomycetota</taxon>
        <taxon>Actinomycetes</taxon>
        <taxon>Pseudonocardiales</taxon>
        <taxon>Pseudonocardiaceae</taxon>
        <taxon>Allokutzneria</taxon>
    </lineage>
</organism>
<gene>
    <name evidence="2" type="ORF">GCM10022247_32290</name>
</gene>
<dbReference type="Proteomes" id="UP001501747">
    <property type="component" value="Unassembled WGS sequence"/>
</dbReference>
<evidence type="ECO:0000313" key="3">
    <source>
        <dbReference type="Proteomes" id="UP001501747"/>
    </source>
</evidence>
<dbReference type="RefSeq" id="WP_344875467.1">
    <property type="nucleotide sequence ID" value="NZ_BAABAL010000009.1"/>
</dbReference>
<sequence length="158" mass="16841">MHRLTPPLFLLAALLAAPGTANAGEDTKTVSYHGYEIDVPASWEVVNLESAPSTCVRFDKHAVYLGHPGQAQNCPAQEKRTDALLLEPVENAKPSTEIVTRLPSYVAKPTQLPYAPEFSMVVSAAGVLVTVSRGEDKAQIAQVLDTGRITPATAPPNP</sequence>
<accession>A0ABP7S755</accession>
<keyword evidence="1" id="KW-0732">Signal</keyword>
<comment type="caution">
    <text evidence="2">The sequence shown here is derived from an EMBL/GenBank/DDBJ whole genome shotgun (WGS) entry which is preliminary data.</text>
</comment>
<keyword evidence="3" id="KW-1185">Reference proteome</keyword>
<reference evidence="3" key="1">
    <citation type="journal article" date="2019" name="Int. J. Syst. Evol. Microbiol.">
        <title>The Global Catalogue of Microorganisms (GCM) 10K type strain sequencing project: providing services to taxonomists for standard genome sequencing and annotation.</title>
        <authorList>
            <consortium name="The Broad Institute Genomics Platform"/>
            <consortium name="The Broad Institute Genome Sequencing Center for Infectious Disease"/>
            <person name="Wu L."/>
            <person name="Ma J."/>
        </authorList>
    </citation>
    <scope>NUCLEOTIDE SEQUENCE [LARGE SCALE GENOMIC DNA]</scope>
    <source>
        <strain evidence="3">JCM 17342</strain>
    </source>
</reference>
<feature type="signal peptide" evidence="1">
    <location>
        <begin position="1"/>
        <end position="23"/>
    </location>
</feature>
<proteinExistence type="predicted"/>
<protein>
    <submittedName>
        <fullName evidence="2">Uncharacterized protein</fullName>
    </submittedName>
</protein>
<dbReference type="EMBL" id="BAABAL010000009">
    <property type="protein sequence ID" value="GAA4007684.1"/>
    <property type="molecule type" value="Genomic_DNA"/>
</dbReference>